<reference evidence="3" key="1">
    <citation type="submission" date="2023-06" db="EMBL/GenBank/DDBJ databases">
        <title>Genome-scale phylogeny and comparative genomics of the fungal order Sordariales.</title>
        <authorList>
            <consortium name="Lawrence Berkeley National Laboratory"/>
            <person name="Hensen N."/>
            <person name="Bonometti L."/>
            <person name="Westerberg I."/>
            <person name="Brannstrom I.O."/>
            <person name="Guillou S."/>
            <person name="Cros-Aarteil S."/>
            <person name="Calhoun S."/>
            <person name="Haridas S."/>
            <person name="Kuo A."/>
            <person name="Mondo S."/>
            <person name="Pangilinan J."/>
            <person name="Riley R."/>
            <person name="LaButti K."/>
            <person name="Andreopoulos B."/>
            <person name="Lipzen A."/>
            <person name="Chen C."/>
            <person name="Yanf M."/>
            <person name="Daum C."/>
            <person name="Ng V."/>
            <person name="Clum A."/>
            <person name="Steindorff A."/>
            <person name="Ohm R."/>
            <person name="Martin F."/>
            <person name="Silar P."/>
            <person name="Natvig D."/>
            <person name="Lalanne C."/>
            <person name="Gautier V."/>
            <person name="Ament-velasquez S.L."/>
            <person name="Kruys A."/>
            <person name="Hutchinson M.I."/>
            <person name="Powell A.J."/>
            <person name="Barry K."/>
            <person name="Miller A.N."/>
            <person name="Grigoriev I.V."/>
            <person name="Debuchy R."/>
            <person name="Gladieux P."/>
            <person name="Thoren M.H."/>
            <person name="Johannesson H."/>
        </authorList>
    </citation>
    <scope>NUCLEOTIDE SEQUENCE</scope>
    <source>
        <strain evidence="3">SMH2392-1A</strain>
    </source>
</reference>
<evidence type="ECO:0000259" key="2">
    <source>
        <dbReference type="Pfam" id="PF01569"/>
    </source>
</evidence>
<feature type="domain" description="Phosphatidic acid phosphatase type 2/haloperoxidase" evidence="2">
    <location>
        <begin position="261"/>
        <end position="412"/>
    </location>
</feature>
<keyword evidence="4" id="KW-1185">Reference proteome</keyword>
<keyword evidence="1" id="KW-0732">Signal</keyword>
<proteinExistence type="predicted"/>
<dbReference type="PANTHER" id="PTHR34599">
    <property type="entry name" value="PEROXIDASE-RELATED"/>
    <property type="match status" value="1"/>
</dbReference>
<dbReference type="AlphaFoldDB" id="A0AA40BII4"/>
<dbReference type="RefSeq" id="XP_060303585.1">
    <property type="nucleotide sequence ID" value="XM_060443427.1"/>
</dbReference>
<accession>A0AA40BII4</accession>
<dbReference type="Pfam" id="PF01569">
    <property type="entry name" value="PAP2"/>
    <property type="match status" value="1"/>
</dbReference>
<dbReference type="PANTHER" id="PTHR34599:SF1">
    <property type="entry name" value="PHOSPHATIDIC ACID PHOSPHATASE TYPE 2_HALOPEROXIDASE DOMAIN-CONTAINING PROTEIN"/>
    <property type="match status" value="1"/>
</dbReference>
<dbReference type="SUPFAM" id="SSF48317">
    <property type="entry name" value="Acid phosphatase/Vanadium-dependent haloperoxidase"/>
    <property type="match status" value="1"/>
</dbReference>
<dbReference type="CDD" id="cd03398">
    <property type="entry name" value="PAP2_haloperoxidase"/>
    <property type="match status" value="1"/>
</dbReference>
<evidence type="ECO:0000313" key="4">
    <source>
        <dbReference type="Proteomes" id="UP001172101"/>
    </source>
</evidence>
<dbReference type="Gene3D" id="1.10.606.20">
    <property type="match status" value="1"/>
</dbReference>
<feature type="chain" id="PRO_5041346377" evidence="1">
    <location>
        <begin position="18"/>
        <end position="418"/>
    </location>
</feature>
<gene>
    <name evidence="3" type="ORF">B0T26DRAFT_737270</name>
</gene>
<sequence length="418" mass="44630">MRYLVLALLAALAPASAAYSGDIVQYWVEQSGALVNGTTIGSLQSPVSAWYQAIVQAAVYEAAVKSRGESLAFQQLAVSHAAHNAILWAFHGTRIYNAADAALRAVVPAIGLNVTSNDGKEAIRVGQDAAAKVARARAADNIANFIDYVFAPATPGVYQQTPGSNPLPDVPQARFIAPFAALGDITRFRAPPPPKTNSAEYETAVLYVKEYGSLNSTARTAYDTDTAYFWRESSVTGWNRFAHSVVGIALATEVVESAKFYAQLNYALANAGFASWDTKYAYNSWRPVTAIQRTADRWVASGRDVSDAAWVPLLRPTPSHQDYVSTHSTFGGAAAAVLRAYNGGSDAVRATLTSNVTIDARGPITRQYSNLTVAALENAASRVLGGIHFPFAGSAGVAVGDAVARATLKKFDEHWDEF</sequence>
<dbReference type="InterPro" id="IPR052559">
    <property type="entry name" value="V-haloperoxidase"/>
</dbReference>
<evidence type="ECO:0000313" key="3">
    <source>
        <dbReference type="EMBL" id="KAK0734708.1"/>
    </source>
</evidence>
<protein>
    <submittedName>
        <fullName evidence="3">Phosphatidic acid phosphatase type 2/haloperoxidase</fullName>
    </submittedName>
</protein>
<dbReference type="InterPro" id="IPR036938">
    <property type="entry name" value="PAP2/HPO_sf"/>
</dbReference>
<comment type="caution">
    <text evidence="3">The sequence shown here is derived from an EMBL/GenBank/DDBJ whole genome shotgun (WGS) entry which is preliminary data.</text>
</comment>
<dbReference type="GeneID" id="85326697"/>
<dbReference type="EMBL" id="JAUIRO010000001">
    <property type="protein sequence ID" value="KAK0734708.1"/>
    <property type="molecule type" value="Genomic_DNA"/>
</dbReference>
<feature type="signal peptide" evidence="1">
    <location>
        <begin position="1"/>
        <end position="17"/>
    </location>
</feature>
<dbReference type="Proteomes" id="UP001172101">
    <property type="component" value="Unassembled WGS sequence"/>
</dbReference>
<evidence type="ECO:0000256" key="1">
    <source>
        <dbReference type="SAM" id="SignalP"/>
    </source>
</evidence>
<organism evidence="3 4">
    <name type="scientific">Lasiosphaeria miniovina</name>
    <dbReference type="NCBI Taxonomy" id="1954250"/>
    <lineage>
        <taxon>Eukaryota</taxon>
        <taxon>Fungi</taxon>
        <taxon>Dikarya</taxon>
        <taxon>Ascomycota</taxon>
        <taxon>Pezizomycotina</taxon>
        <taxon>Sordariomycetes</taxon>
        <taxon>Sordariomycetidae</taxon>
        <taxon>Sordariales</taxon>
        <taxon>Lasiosphaeriaceae</taxon>
        <taxon>Lasiosphaeria</taxon>
    </lineage>
</organism>
<name>A0AA40BII4_9PEZI</name>
<dbReference type="InterPro" id="IPR000326">
    <property type="entry name" value="PAP2/HPO"/>
</dbReference>